<feature type="non-terminal residue" evidence="2">
    <location>
        <position position="116"/>
    </location>
</feature>
<feature type="domain" description="G" evidence="1">
    <location>
        <begin position="2"/>
        <end position="100"/>
    </location>
</feature>
<reference evidence="2" key="1">
    <citation type="journal article" date="2020" name="mSystems">
        <title>Genome- and Community-Level Interaction Insights into Carbon Utilization and Element Cycling Functions of Hydrothermarchaeota in Hydrothermal Sediment.</title>
        <authorList>
            <person name="Zhou Z."/>
            <person name="Liu Y."/>
            <person name="Xu W."/>
            <person name="Pan J."/>
            <person name="Luo Z.H."/>
            <person name="Li M."/>
        </authorList>
    </citation>
    <scope>NUCLEOTIDE SEQUENCE [LARGE SCALE GENOMIC DNA]</scope>
    <source>
        <strain evidence="2">HyVt-45</strain>
    </source>
</reference>
<comment type="caution">
    <text evidence="2">The sequence shown here is derived from an EMBL/GenBank/DDBJ whole genome shotgun (WGS) entry which is preliminary data.</text>
</comment>
<dbReference type="InterPro" id="IPR012675">
    <property type="entry name" value="Beta-grasp_dom_sf"/>
</dbReference>
<dbReference type="PANTHER" id="PTHR23305">
    <property type="entry name" value="OBG GTPASE FAMILY"/>
    <property type="match status" value="1"/>
</dbReference>
<dbReference type="Gene3D" id="3.10.20.30">
    <property type="match status" value="1"/>
</dbReference>
<dbReference type="Gene3D" id="3.40.50.300">
    <property type="entry name" value="P-loop containing nucleotide triphosphate hydrolases"/>
    <property type="match status" value="1"/>
</dbReference>
<dbReference type="Proteomes" id="UP000886268">
    <property type="component" value="Unassembled WGS sequence"/>
</dbReference>
<dbReference type="PRINTS" id="PR00326">
    <property type="entry name" value="GTP1OBG"/>
</dbReference>
<dbReference type="GO" id="GO:0005737">
    <property type="term" value="C:cytoplasm"/>
    <property type="evidence" value="ECO:0007669"/>
    <property type="project" value="TreeGrafter"/>
</dbReference>
<evidence type="ECO:0000259" key="1">
    <source>
        <dbReference type="Pfam" id="PF01926"/>
    </source>
</evidence>
<dbReference type="AlphaFoldDB" id="A0A7V1N337"/>
<dbReference type="EMBL" id="DRKW01000329">
    <property type="protein sequence ID" value="HEB74661.1"/>
    <property type="molecule type" value="Genomic_DNA"/>
</dbReference>
<dbReference type="SUPFAM" id="SSF52540">
    <property type="entry name" value="P-loop containing nucleoside triphosphate hydrolases"/>
    <property type="match status" value="1"/>
</dbReference>
<accession>A0A7V1N337</accession>
<dbReference type="GO" id="GO:0016887">
    <property type="term" value="F:ATP hydrolysis activity"/>
    <property type="evidence" value="ECO:0007669"/>
    <property type="project" value="TreeGrafter"/>
</dbReference>
<sequence>MKIGIVGMPLVGKTTLFNLLTGQHKETSTYSSKGTKNIGMATVYDQRIDYLSSLYHPKKTTYAAIEFVDIGGISPELPVKEKAEIFSLIQDAEALLLVIRLFEDPAVAGEKDPIVQ</sequence>
<dbReference type="GO" id="GO:0005525">
    <property type="term" value="F:GTP binding"/>
    <property type="evidence" value="ECO:0007669"/>
    <property type="project" value="InterPro"/>
</dbReference>
<dbReference type="Pfam" id="PF01926">
    <property type="entry name" value="MMR_HSR1"/>
    <property type="match status" value="1"/>
</dbReference>
<proteinExistence type="predicted"/>
<protein>
    <submittedName>
        <fullName evidence="2">Redox-regulated ATPase YchF</fullName>
    </submittedName>
</protein>
<dbReference type="InterPro" id="IPR006073">
    <property type="entry name" value="GTP-bd"/>
</dbReference>
<dbReference type="PANTHER" id="PTHR23305:SF18">
    <property type="entry name" value="OBG-TYPE G DOMAIN-CONTAINING PROTEIN"/>
    <property type="match status" value="1"/>
</dbReference>
<organism evidence="2">
    <name type="scientific">Desulfofervidus auxilii</name>
    <dbReference type="NCBI Taxonomy" id="1621989"/>
    <lineage>
        <taxon>Bacteria</taxon>
        <taxon>Pseudomonadati</taxon>
        <taxon>Thermodesulfobacteriota</taxon>
        <taxon>Candidatus Desulfofervidia</taxon>
        <taxon>Candidatus Desulfofervidales</taxon>
        <taxon>Candidatus Desulfofervidaceae</taxon>
        <taxon>Candidatus Desulfofervidus</taxon>
    </lineage>
</organism>
<gene>
    <name evidence="2" type="ORF">ENJ03_05520</name>
</gene>
<name>A0A7V1N337_DESA2</name>
<evidence type="ECO:0000313" key="2">
    <source>
        <dbReference type="EMBL" id="HEB74661.1"/>
    </source>
</evidence>
<dbReference type="InterPro" id="IPR027417">
    <property type="entry name" value="P-loop_NTPase"/>
</dbReference>